<proteinExistence type="predicted"/>
<keyword evidence="5" id="KW-1185">Reference proteome</keyword>
<dbReference type="CDD" id="cd17039">
    <property type="entry name" value="Ubl_ubiquitin_like"/>
    <property type="match status" value="1"/>
</dbReference>
<reference evidence="4 5" key="1">
    <citation type="submission" date="2024-02" db="EMBL/GenBank/DDBJ databases">
        <authorList>
            <person name="Chen Y."/>
            <person name="Shah S."/>
            <person name="Dougan E. K."/>
            <person name="Thang M."/>
            <person name="Chan C."/>
        </authorList>
    </citation>
    <scope>NUCLEOTIDE SEQUENCE [LARGE SCALE GENOMIC DNA]</scope>
</reference>
<dbReference type="InterPro" id="IPR036770">
    <property type="entry name" value="Ankyrin_rpt-contain_sf"/>
</dbReference>
<keyword evidence="1" id="KW-0677">Repeat</keyword>
<dbReference type="Gene3D" id="1.25.40.20">
    <property type="entry name" value="Ankyrin repeat-containing domain"/>
    <property type="match status" value="2"/>
</dbReference>
<dbReference type="Pfam" id="PF12796">
    <property type="entry name" value="Ank_2"/>
    <property type="match status" value="1"/>
</dbReference>
<dbReference type="PROSITE" id="PS50297">
    <property type="entry name" value="ANK_REP_REGION"/>
    <property type="match status" value="2"/>
</dbReference>
<feature type="repeat" description="ANK" evidence="3">
    <location>
        <begin position="119"/>
        <end position="151"/>
    </location>
</feature>
<dbReference type="PRINTS" id="PR01415">
    <property type="entry name" value="ANKYRIN"/>
</dbReference>
<accession>A0ABP0PP34</accession>
<evidence type="ECO:0000313" key="5">
    <source>
        <dbReference type="Proteomes" id="UP001642464"/>
    </source>
</evidence>
<dbReference type="PROSITE" id="PS50088">
    <property type="entry name" value="ANK_REPEAT"/>
    <property type="match status" value="2"/>
</dbReference>
<evidence type="ECO:0000256" key="3">
    <source>
        <dbReference type="PROSITE-ProRule" id="PRU00023"/>
    </source>
</evidence>
<dbReference type="Proteomes" id="UP001642464">
    <property type="component" value="Unassembled WGS sequence"/>
</dbReference>
<dbReference type="PANTHER" id="PTHR46680">
    <property type="entry name" value="NF-KAPPA-B INHIBITOR ALPHA"/>
    <property type="match status" value="1"/>
</dbReference>
<dbReference type="EMBL" id="CAXAMM010037335">
    <property type="protein sequence ID" value="CAK9076997.1"/>
    <property type="molecule type" value="Genomic_DNA"/>
</dbReference>
<sequence length="238" mass="26120">MDRVLSSSAMISVHFAASGEEAARLDLEECQEVEVLGNTVRALKRVLAKKLGVPRFRQHLFCQERGELNDKVSLSPPEELQLVILSFWPSEEKADQKFIAACRENRAEELEAMLRRDEDGRPALHIAAEEGHVQCMSLLLEALAGVHAEKDKPTLAGATPLHLAALNGHLEAVRTLLEAQCHTDARTSGGKTPLHGEIVRLLLEAGAEDLPAEDGLTALELAQKNGHWDVAQMLAERH</sequence>
<dbReference type="SMART" id="SM00248">
    <property type="entry name" value="ANK"/>
    <property type="match status" value="3"/>
</dbReference>
<evidence type="ECO:0000256" key="2">
    <source>
        <dbReference type="ARBA" id="ARBA00023043"/>
    </source>
</evidence>
<name>A0ABP0PP34_9DINO</name>
<dbReference type="PANTHER" id="PTHR46680:SF3">
    <property type="entry name" value="NF-KAPPA-B INHIBITOR CACTUS"/>
    <property type="match status" value="1"/>
</dbReference>
<gene>
    <name evidence="4" type="ORF">SCF082_LOCUS37014</name>
</gene>
<dbReference type="InterPro" id="IPR051070">
    <property type="entry name" value="NF-kappa-B_inhibitor"/>
</dbReference>
<dbReference type="SUPFAM" id="SSF48403">
    <property type="entry name" value="Ankyrin repeat"/>
    <property type="match status" value="1"/>
</dbReference>
<evidence type="ECO:0000256" key="1">
    <source>
        <dbReference type="ARBA" id="ARBA00022737"/>
    </source>
</evidence>
<organism evidence="4 5">
    <name type="scientific">Durusdinium trenchii</name>
    <dbReference type="NCBI Taxonomy" id="1381693"/>
    <lineage>
        <taxon>Eukaryota</taxon>
        <taxon>Sar</taxon>
        <taxon>Alveolata</taxon>
        <taxon>Dinophyceae</taxon>
        <taxon>Suessiales</taxon>
        <taxon>Symbiodiniaceae</taxon>
        <taxon>Durusdinium</taxon>
    </lineage>
</organism>
<keyword evidence="2 3" id="KW-0040">ANK repeat</keyword>
<comment type="caution">
    <text evidence="4">The sequence shown here is derived from an EMBL/GenBank/DDBJ whole genome shotgun (WGS) entry which is preliminary data.</text>
</comment>
<dbReference type="InterPro" id="IPR002110">
    <property type="entry name" value="Ankyrin_rpt"/>
</dbReference>
<protein>
    <submittedName>
        <fullName evidence="4">Ankyrin-3 (ANK-3) (Ankyrin-G)</fullName>
    </submittedName>
</protein>
<feature type="repeat" description="ANK" evidence="3">
    <location>
        <begin position="156"/>
        <end position="188"/>
    </location>
</feature>
<evidence type="ECO:0000313" key="4">
    <source>
        <dbReference type="EMBL" id="CAK9076997.1"/>
    </source>
</evidence>